<sequence>MKKQSFFFVHLFNDYSGSPLVLKNMINAIKKSGESITLLTSKHSGFLSNISETSYIRLFYKYSNIKLITFFFFTLSQIDVFLKLSVNILIHRFKKNKCTVVINTILPFSAGLAAFLFANRTIYYIHETHIKPKLLNKLLLFGVRKFSDEIIYVSNYTKDAIDIQKNCIVIPNPLRNDFNLNPSLDFHAKHNDKNVFFSGSLKAYKGIYNFIKIAEHCPQINFIAALNCHETDFHEFVTKYHHQNISFFHRPNFIKSLYEKSFIILNLSIPEDWTETFGLSILEGMSYGCVPIVPPAGGPLEIVNPDFGYYIHSNHVDKISKIINDLSCNYNEWYKKSQSALNKSNEFSFQEYTKSINNFLGI</sequence>
<evidence type="ECO:0000259" key="3">
    <source>
        <dbReference type="Pfam" id="PF00534"/>
    </source>
</evidence>
<dbReference type="GO" id="GO:0016757">
    <property type="term" value="F:glycosyltransferase activity"/>
    <property type="evidence" value="ECO:0007669"/>
    <property type="project" value="UniProtKB-KW"/>
</dbReference>
<name>A0AAE2ZIM4_PRORE</name>
<dbReference type="SUPFAM" id="SSF53756">
    <property type="entry name" value="UDP-Glycosyltransferase/glycogen phosphorylase"/>
    <property type="match status" value="1"/>
</dbReference>
<evidence type="ECO:0000256" key="2">
    <source>
        <dbReference type="SAM" id="Phobius"/>
    </source>
</evidence>
<feature type="transmembrane region" description="Helical" evidence="2">
    <location>
        <begin position="67"/>
        <end position="86"/>
    </location>
</feature>
<keyword evidence="4" id="KW-0328">Glycosyltransferase</keyword>
<keyword evidence="2" id="KW-0812">Transmembrane</keyword>
<accession>A0AAE2ZIM4</accession>
<organism evidence="4 5">
    <name type="scientific">Providencia rettgeri</name>
    <dbReference type="NCBI Taxonomy" id="587"/>
    <lineage>
        <taxon>Bacteria</taxon>
        <taxon>Pseudomonadati</taxon>
        <taxon>Pseudomonadota</taxon>
        <taxon>Gammaproteobacteria</taxon>
        <taxon>Enterobacterales</taxon>
        <taxon>Morganellaceae</taxon>
        <taxon>Providencia</taxon>
    </lineage>
</organism>
<dbReference type="GO" id="GO:0009103">
    <property type="term" value="P:lipopolysaccharide biosynthetic process"/>
    <property type="evidence" value="ECO:0007669"/>
    <property type="project" value="TreeGrafter"/>
</dbReference>
<dbReference type="EMBL" id="JAHWLI010000098">
    <property type="protein sequence ID" value="MBW3118718.1"/>
    <property type="molecule type" value="Genomic_DNA"/>
</dbReference>
<dbReference type="Gene3D" id="3.40.50.2000">
    <property type="entry name" value="Glycogen Phosphorylase B"/>
    <property type="match status" value="2"/>
</dbReference>
<keyword evidence="1 4" id="KW-0808">Transferase</keyword>
<gene>
    <name evidence="4" type="ORF">KYI77_19950</name>
</gene>
<dbReference type="Proteomes" id="UP001155882">
    <property type="component" value="Unassembled WGS sequence"/>
</dbReference>
<dbReference type="Pfam" id="PF00534">
    <property type="entry name" value="Glycos_transf_1"/>
    <property type="match status" value="1"/>
</dbReference>
<keyword evidence="2" id="KW-1133">Transmembrane helix</keyword>
<proteinExistence type="predicted"/>
<reference evidence="4" key="1">
    <citation type="submission" date="2021-07" db="EMBL/GenBank/DDBJ databases">
        <authorList>
            <person name="Stanton E."/>
        </authorList>
    </citation>
    <scope>NUCLEOTIDE SEQUENCE</scope>
    <source>
        <strain evidence="4">2021EL-01139</strain>
    </source>
</reference>
<evidence type="ECO:0000313" key="5">
    <source>
        <dbReference type="Proteomes" id="UP001155882"/>
    </source>
</evidence>
<dbReference type="InterPro" id="IPR001296">
    <property type="entry name" value="Glyco_trans_1"/>
</dbReference>
<evidence type="ECO:0000313" key="4">
    <source>
        <dbReference type="EMBL" id="MBW3118718.1"/>
    </source>
</evidence>
<feature type="transmembrane region" description="Helical" evidence="2">
    <location>
        <begin position="98"/>
        <end position="118"/>
    </location>
</feature>
<dbReference type="PANTHER" id="PTHR46401:SF2">
    <property type="entry name" value="GLYCOSYLTRANSFERASE WBBK-RELATED"/>
    <property type="match status" value="1"/>
</dbReference>
<keyword evidence="2" id="KW-0472">Membrane</keyword>
<comment type="caution">
    <text evidence="4">The sequence shown here is derived from an EMBL/GenBank/DDBJ whole genome shotgun (WGS) entry which is preliminary data.</text>
</comment>
<dbReference type="EC" id="2.4.-.-" evidence="4"/>
<evidence type="ECO:0000256" key="1">
    <source>
        <dbReference type="ARBA" id="ARBA00022679"/>
    </source>
</evidence>
<feature type="domain" description="Glycosyl transferase family 1" evidence="3">
    <location>
        <begin position="189"/>
        <end position="330"/>
    </location>
</feature>
<dbReference type="AlphaFoldDB" id="A0AAE2ZIM4"/>
<protein>
    <submittedName>
        <fullName evidence="4">Glycosyltransferase</fullName>
        <ecNumber evidence="4">2.4.-.-</ecNumber>
    </submittedName>
</protein>
<dbReference type="PANTHER" id="PTHR46401">
    <property type="entry name" value="GLYCOSYLTRANSFERASE WBBK-RELATED"/>
    <property type="match status" value="1"/>
</dbReference>
<dbReference type="RefSeq" id="WP_165880487.1">
    <property type="nucleotide sequence ID" value="NZ_JAAOIA010000028.1"/>
</dbReference>